<reference evidence="2 3" key="1">
    <citation type="submission" date="2017-03" db="EMBL/GenBank/DDBJ databases">
        <title>Rapid Whole Genome Sequencing of Comamonas kerstersii Causing Continuous ambulatory Peritoneal Dialysis-Associated Peritonitis.</title>
        <authorList>
            <person name="Zheng B."/>
        </authorList>
    </citation>
    <scope>NUCLEOTIDE SEQUENCE [LARGE SCALE GENOMIC DNA]</scope>
    <source>
        <strain evidence="2 3">8943</strain>
    </source>
</reference>
<dbReference type="PROSITE" id="PS50213">
    <property type="entry name" value="FAS1"/>
    <property type="match status" value="1"/>
</dbReference>
<dbReference type="InterPro" id="IPR000782">
    <property type="entry name" value="FAS1_domain"/>
</dbReference>
<gene>
    <name evidence="2" type="ORF">B5M06_14925</name>
</gene>
<dbReference type="GeneID" id="83040603"/>
<feature type="domain" description="FAS1" evidence="1">
    <location>
        <begin position="61"/>
        <end position="115"/>
    </location>
</feature>
<name>A0A1V0BHE3_9BURK</name>
<evidence type="ECO:0000259" key="1">
    <source>
        <dbReference type="PROSITE" id="PS50213"/>
    </source>
</evidence>
<proteinExistence type="predicted"/>
<dbReference type="AlphaFoldDB" id="A0A1V0BHE3"/>
<dbReference type="EMBL" id="CP020121">
    <property type="protein sequence ID" value="AQZ99350.1"/>
    <property type="molecule type" value="Genomic_DNA"/>
</dbReference>
<sequence>MTCYDTMLLDRYQSDVDAAEAHEAAIEAAQEHALQILERETKAITPVQWFSKKLSSSWTMHEVFTDALDADSDITSAFAELVTLDHPQAEKLRQLLRERHAHTQYHLIVPTDDAF</sequence>
<dbReference type="RefSeq" id="WP_054067827.1">
    <property type="nucleotide sequence ID" value="NZ_CP020121.1"/>
</dbReference>
<protein>
    <recommendedName>
        <fullName evidence="1">FAS1 domain-containing protein</fullName>
    </recommendedName>
</protein>
<dbReference type="Proteomes" id="UP000242792">
    <property type="component" value="Chromosome"/>
</dbReference>
<accession>A0A1V0BHE3</accession>
<evidence type="ECO:0000313" key="3">
    <source>
        <dbReference type="Proteomes" id="UP000242792"/>
    </source>
</evidence>
<evidence type="ECO:0000313" key="2">
    <source>
        <dbReference type="EMBL" id="AQZ99350.1"/>
    </source>
</evidence>
<organism evidence="2 3">
    <name type="scientific">Comamonas kerstersii</name>
    <dbReference type="NCBI Taxonomy" id="225992"/>
    <lineage>
        <taxon>Bacteria</taxon>
        <taxon>Pseudomonadati</taxon>
        <taxon>Pseudomonadota</taxon>
        <taxon>Betaproteobacteria</taxon>
        <taxon>Burkholderiales</taxon>
        <taxon>Comamonadaceae</taxon>
        <taxon>Comamonas</taxon>
    </lineage>
</organism>
<dbReference type="KEGG" id="cke:B5M06_14925"/>